<dbReference type="Gene3D" id="3.40.50.360">
    <property type="match status" value="1"/>
</dbReference>
<dbReference type="GO" id="GO:0010181">
    <property type="term" value="F:FMN binding"/>
    <property type="evidence" value="ECO:0007669"/>
    <property type="project" value="TreeGrafter"/>
</dbReference>
<evidence type="ECO:0000313" key="2">
    <source>
        <dbReference type="EMBL" id="EHP38434.1"/>
    </source>
</evidence>
<dbReference type="Pfam" id="PF03358">
    <property type="entry name" value="FMN_red"/>
    <property type="match status" value="1"/>
</dbReference>
<proteinExistence type="predicted"/>
<dbReference type="GO" id="GO:0016491">
    <property type="term" value="F:oxidoreductase activity"/>
    <property type="evidence" value="ECO:0007669"/>
    <property type="project" value="InterPro"/>
</dbReference>
<name>H1SG96_9BURK</name>
<dbReference type="AlphaFoldDB" id="H1SG96"/>
<dbReference type="InterPro" id="IPR029039">
    <property type="entry name" value="Flavoprotein-like_sf"/>
</dbReference>
<dbReference type="PATRIC" id="fig|1127483.3.peg.7385"/>
<dbReference type="InterPro" id="IPR005025">
    <property type="entry name" value="FMN_Rdtase-like_dom"/>
</dbReference>
<gene>
    <name evidence="2" type="ORF">OR16_37055</name>
</gene>
<dbReference type="SUPFAM" id="SSF52218">
    <property type="entry name" value="Flavoproteins"/>
    <property type="match status" value="1"/>
</dbReference>
<sequence length="186" mass="19024">MMKVLALSGSLRAVSINSALLRAAARLAPPDVSVAVFPSLGGLPLFNPELAAGPPASVTRLFTEVAQADALLIASPEYAHGVTGTIKNALDWLVGFEPFAFKPVAVLNASPRAHHADAALRETLRTMAAVIIEPASITVPLLGAGLDEDGMVSTPGIAAAVQAALVALYDAVVLHKTTATATFPLA</sequence>
<evidence type="ECO:0000313" key="3">
    <source>
        <dbReference type="Proteomes" id="UP000005808"/>
    </source>
</evidence>
<dbReference type="GO" id="GO:0005829">
    <property type="term" value="C:cytosol"/>
    <property type="evidence" value="ECO:0007669"/>
    <property type="project" value="TreeGrafter"/>
</dbReference>
<protein>
    <submittedName>
        <fullName evidence="2">NADPH-dependent FMN reductase</fullName>
    </submittedName>
</protein>
<organism evidence="2 3">
    <name type="scientific">Cupriavidus basilensis OR16</name>
    <dbReference type="NCBI Taxonomy" id="1127483"/>
    <lineage>
        <taxon>Bacteria</taxon>
        <taxon>Pseudomonadati</taxon>
        <taxon>Pseudomonadota</taxon>
        <taxon>Betaproteobacteria</taxon>
        <taxon>Burkholderiales</taxon>
        <taxon>Burkholderiaceae</taxon>
        <taxon>Cupriavidus</taxon>
    </lineage>
</organism>
<evidence type="ECO:0000259" key="1">
    <source>
        <dbReference type="Pfam" id="PF03358"/>
    </source>
</evidence>
<comment type="caution">
    <text evidence="2">The sequence shown here is derived from an EMBL/GenBank/DDBJ whole genome shotgun (WGS) entry which is preliminary data.</text>
</comment>
<dbReference type="Proteomes" id="UP000005808">
    <property type="component" value="Unassembled WGS sequence"/>
</dbReference>
<dbReference type="EMBL" id="AHJE01000126">
    <property type="protein sequence ID" value="EHP38434.1"/>
    <property type="molecule type" value="Genomic_DNA"/>
</dbReference>
<dbReference type="RefSeq" id="WP_006163415.1">
    <property type="nucleotide sequence ID" value="NZ_AHJE01000126.1"/>
</dbReference>
<accession>H1SG96</accession>
<dbReference type="PANTHER" id="PTHR30543">
    <property type="entry name" value="CHROMATE REDUCTASE"/>
    <property type="match status" value="1"/>
</dbReference>
<dbReference type="InterPro" id="IPR050712">
    <property type="entry name" value="NAD(P)H-dep_reductase"/>
</dbReference>
<reference evidence="2 3" key="1">
    <citation type="journal article" date="2012" name="J. Bacteriol.">
        <title>De Novo Genome Project of Cupriavidus basilensis OR16.</title>
        <authorList>
            <person name="Cserhati M."/>
            <person name="Kriszt B."/>
            <person name="Szoboszlay S."/>
            <person name="Toth A."/>
            <person name="Szabo I."/>
            <person name="Tancsics A."/>
            <person name="Nagy I."/>
            <person name="Horvath B."/>
            <person name="Nagy I."/>
            <person name="Kukolya J."/>
        </authorList>
    </citation>
    <scope>NUCLEOTIDE SEQUENCE [LARGE SCALE GENOMIC DNA]</scope>
    <source>
        <strain evidence="2 3">OR16</strain>
    </source>
</reference>
<feature type="domain" description="NADPH-dependent FMN reductase-like" evidence="1">
    <location>
        <begin position="2"/>
        <end position="135"/>
    </location>
</feature>
<dbReference type="PANTHER" id="PTHR30543:SF21">
    <property type="entry name" value="NAD(P)H-DEPENDENT FMN REDUCTASE LOT6"/>
    <property type="match status" value="1"/>
</dbReference>